<reference evidence="1" key="1">
    <citation type="submission" date="2021-06" db="EMBL/GenBank/DDBJ databases">
        <authorList>
            <person name="Kallberg Y."/>
            <person name="Tangrot J."/>
            <person name="Rosling A."/>
        </authorList>
    </citation>
    <scope>NUCLEOTIDE SEQUENCE</scope>
    <source>
        <strain evidence="1">CL356</strain>
    </source>
</reference>
<sequence length="199" mass="21632">KRFLGLRLDTANSRSSIDNNEFCTPTTHPDNQGVTPQTTSPWRIPSLDSPTNGISIDDEPIPNPCLPPTTNSPIGRTFISPRPPPTLCVDGIELNGERTSSRVSPVEASRNYYPKRVFHDKSQREGSSGVYGPSIFTQSSIDLSAPRSEMYAGTEDPGGLTVDDTTLSVFGRGPGGGQKGRAYEYWTPQLYSNGWEVPA</sequence>
<evidence type="ECO:0000313" key="2">
    <source>
        <dbReference type="Proteomes" id="UP000789525"/>
    </source>
</evidence>
<comment type="caution">
    <text evidence="1">The sequence shown here is derived from an EMBL/GenBank/DDBJ whole genome shotgun (WGS) entry which is preliminary data.</text>
</comment>
<dbReference type="Proteomes" id="UP000789525">
    <property type="component" value="Unassembled WGS sequence"/>
</dbReference>
<keyword evidence="2" id="KW-1185">Reference proteome</keyword>
<feature type="non-terminal residue" evidence="1">
    <location>
        <position position="1"/>
    </location>
</feature>
<dbReference type="EMBL" id="CAJVPT010026651">
    <property type="protein sequence ID" value="CAG8680303.1"/>
    <property type="molecule type" value="Genomic_DNA"/>
</dbReference>
<evidence type="ECO:0000313" key="1">
    <source>
        <dbReference type="EMBL" id="CAG8680303.1"/>
    </source>
</evidence>
<gene>
    <name evidence="1" type="ORF">ACOLOM_LOCUS9308</name>
</gene>
<proteinExistence type="predicted"/>
<accession>A0ACA9NWV7</accession>
<name>A0ACA9NWV7_9GLOM</name>
<protein>
    <submittedName>
        <fullName evidence="1">1145_t:CDS:1</fullName>
    </submittedName>
</protein>
<organism evidence="1 2">
    <name type="scientific">Acaulospora colombiana</name>
    <dbReference type="NCBI Taxonomy" id="27376"/>
    <lineage>
        <taxon>Eukaryota</taxon>
        <taxon>Fungi</taxon>
        <taxon>Fungi incertae sedis</taxon>
        <taxon>Mucoromycota</taxon>
        <taxon>Glomeromycotina</taxon>
        <taxon>Glomeromycetes</taxon>
        <taxon>Diversisporales</taxon>
        <taxon>Acaulosporaceae</taxon>
        <taxon>Acaulospora</taxon>
    </lineage>
</organism>